<feature type="region of interest" description="Disordered" evidence="1">
    <location>
        <begin position="170"/>
        <end position="346"/>
    </location>
</feature>
<evidence type="ECO:0000256" key="2">
    <source>
        <dbReference type="SAM" id="Phobius"/>
    </source>
</evidence>
<gene>
    <name evidence="3" type="ORF">NEOLEDRAFT_891384</name>
</gene>
<feature type="compositionally biased region" description="Low complexity" evidence="1">
    <location>
        <begin position="631"/>
        <end position="686"/>
    </location>
</feature>
<keyword evidence="2" id="KW-0472">Membrane</keyword>
<evidence type="ECO:0000313" key="4">
    <source>
        <dbReference type="Proteomes" id="UP000076761"/>
    </source>
</evidence>
<feature type="region of interest" description="Disordered" evidence="1">
    <location>
        <begin position="101"/>
        <end position="151"/>
    </location>
</feature>
<evidence type="ECO:0000256" key="1">
    <source>
        <dbReference type="SAM" id="MobiDB-lite"/>
    </source>
</evidence>
<keyword evidence="2" id="KW-1133">Transmembrane helix</keyword>
<reference evidence="3 4" key="1">
    <citation type="journal article" date="2016" name="Mol. Biol. Evol.">
        <title>Comparative Genomics of Early-Diverging Mushroom-Forming Fungi Provides Insights into the Origins of Lignocellulose Decay Capabilities.</title>
        <authorList>
            <person name="Nagy L.G."/>
            <person name="Riley R."/>
            <person name="Tritt A."/>
            <person name="Adam C."/>
            <person name="Daum C."/>
            <person name="Floudas D."/>
            <person name="Sun H."/>
            <person name="Yadav J.S."/>
            <person name="Pangilinan J."/>
            <person name="Larsson K.H."/>
            <person name="Matsuura K."/>
            <person name="Barry K."/>
            <person name="Labutti K."/>
            <person name="Kuo R."/>
            <person name="Ohm R.A."/>
            <person name="Bhattacharya S.S."/>
            <person name="Shirouzu T."/>
            <person name="Yoshinaga Y."/>
            <person name="Martin F.M."/>
            <person name="Grigoriev I.V."/>
            <person name="Hibbett D.S."/>
        </authorList>
    </citation>
    <scope>NUCLEOTIDE SEQUENCE [LARGE SCALE GENOMIC DNA]</scope>
    <source>
        <strain evidence="3 4">HHB14362 ss-1</strain>
    </source>
</reference>
<feature type="compositionally biased region" description="Basic and acidic residues" evidence="1">
    <location>
        <begin position="250"/>
        <end position="267"/>
    </location>
</feature>
<accession>A0A165NTA5</accession>
<dbReference type="AlphaFoldDB" id="A0A165NTA5"/>
<proteinExistence type="predicted"/>
<feature type="region of interest" description="Disordered" evidence="1">
    <location>
        <begin position="369"/>
        <end position="394"/>
    </location>
</feature>
<keyword evidence="2" id="KW-0812">Transmembrane</keyword>
<feature type="compositionally biased region" description="Basic and acidic residues" evidence="1">
    <location>
        <begin position="687"/>
        <end position="697"/>
    </location>
</feature>
<dbReference type="STRING" id="1314782.A0A165NTA5"/>
<keyword evidence="4" id="KW-1185">Reference proteome</keyword>
<dbReference type="Proteomes" id="UP000076761">
    <property type="component" value="Unassembled WGS sequence"/>
</dbReference>
<dbReference type="EMBL" id="KV425626">
    <property type="protein sequence ID" value="KZT20079.1"/>
    <property type="molecule type" value="Genomic_DNA"/>
</dbReference>
<sequence length="819" mass="86787">MSSSLSSSSLSSTTSSSSASSLVPSTSSPLTTPTATASATSSAARSFPRGLIGAIVGSIVGALLLLLLLLLCLRWRTRRRAQYTHSTPIWVGWEIVDPSTGTGGVAPGNQARPREIPPDRVPGEGSPRHSGEEHDPFLSRRSDVPLSGGVSLSPRDYALMKELGPGVRLISHPGAPTAARTSRRARLRNNPNYNPETDEEDEAQGAGEFGRRRSVLYLDPDTGDAYWGNTGDYTPSSSGSSKPSMGRHILSPEEQYRIESESDRSCERNSVTRQDSPLLPPPPINPDKLTMPARKSSSRTVRSLDSAREDEGAELLTARRVRVSELPPPQSPPAEQDEISAGPSSWLGAGGLARLRRLSWFKRESPLRNANRPTSVMSSKAESRPVSYSAKPLSDRDVEAGQALLGTEIGMREGVRPISTVSAVSGNTEYHDVASRPVTPGQAPGGSFPSSYRTAQTHPQGSQGSRAPPTPADAQLPEVPPLPTQVHAERQEPSDVSQTQTQPSVTTASHSDVPVDVDILDMPAPSAVSQFSNSSSRTHKDVPLLPGLAPVPNHWDNAQTPTEESLDFDGRHALVALDILEEEPPRAGEGWRSLANGGGGNGDRRTTFGSVGNPTIVHPRDTTHSEQGSLHSMRSHLSPFSSRSPSGSGAASSRHTLIGSGSSRGHSQGRSGSSGGSLAHSGSISSDGRRRGRRDDSDISLPPPAYGRMSVGAMGRGTASPLYQMTPPPTRGAGDDHAVVSSTVASTGTGSTVSTGSSMTDPVTEAIMHFPTVPWTGVESDWPADAWIEMPNGRRLWGPPSQWRSMQARIGDAEVEGRT</sequence>
<feature type="compositionally biased region" description="Basic and acidic residues" evidence="1">
    <location>
        <begin position="112"/>
        <end position="143"/>
    </location>
</feature>
<dbReference type="OrthoDB" id="2563978at2759"/>
<feature type="compositionally biased region" description="Low complexity" evidence="1">
    <location>
        <begin position="235"/>
        <end position="244"/>
    </location>
</feature>
<feature type="compositionally biased region" description="Low complexity" evidence="1">
    <location>
        <begin position="494"/>
        <end position="507"/>
    </location>
</feature>
<feature type="compositionally biased region" description="Polar residues" evidence="1">
    <location>
        <begin position="371"/>
        <end position="380"/>
    </location>
</feature>
<feature type="transmembrane region" description="Helical" evidence="2">
    <location>
        <begin position="51"/>
        <end position="73"/>
    </location>
</feature>
<dbReference type="InParanoid" id="A0A165NTA5"/>
<name>A0A165NTA5_9AGAM</name>
<feature type="region of interest" description="Disordered" evidence="1">
    <location>
        <begin position="584"/>
        <end position="722"/>
    </location>
</feature>
<feature type="region of interest" description="Disordered" evidence="1">
    <location>
        <begin position="432"/>
        <end position="511"/>
    </location>
</feature>
<feature type="compositionally biased region" description="Polar residues" evidence="1">
    <location>
        <begin position="448"/>
        <end position="465"/>
    </location>
</feature>
<feature type="region of interest" description="Disordered" evidence="1">
    <location>
        <begin position="1"/>
        <end position="43"/>
    </location>
</feature>
<organism evidence="3 4">
    <name type="scientific">Neolentinus lepideus HHB14362 ss-1</name>
    <dbReference type="NCBI Taxonomy" id="1314782"/>
    <lineage>
        <taxon>Eukaryota</taxon>
        <taxon>Fungi</taxon>
        <taxon>Dikarya</taxon>
        <taxon>Basidiomycota</taxon>
        <taxon>Agaricomycotina</taxon>
        <taxon>Agaricomycetes</taxon>
        <taxon>Gloeophyllales</taxon>
        <taxon>Gloeophyllaceae</taxon>
        <taxon>Neolentinus</taxon>
    </lineage>
</organism>
<protein>
    <submittedName>
        <fullName evidence="3">Uncharacterized protein</fullName>
    </submittedName>
</protein>
<evidence type="ECO:0000313" key="3">
    <source>
        <dbReference type="EMBL" id="KZT20079.1"/>
    </source>
</evidence>